<evidence type="ECO:0000256" key="5">
    <source>
        <dbReference type="ARBA" id="ARBA00022692"/>
    </source>
</evidence>
<name>A0A7X9UAK3_9ACTN</name>
<dbReference type="Gene3D" id="1.10.3720.10">
    <property type="entry name" value="MetI-like"/>
    <property type="match status" value="1"/>
</dbReference>
<evidence type="ECO:0000256" key="1">
    <source>
        <dbReference type="ARBA" id="ARBA00004651"/>
    </source>
</evidence>
<feature type="transmembrane region" description="Helical" evidence="10">
    <location>
        <begin position="12"/>
        <end position="30"/>
    </location>
</feature>
<comment type="subcellular location">
    <subcellularLocation>
        <location evidence="1 10">Cell membrane</location>
        <topology evidence="1 10">Multi-pass membrane protein</topology>
    </subcellularLocation>
</comment>
<dbReference type="Pfam" id="PF00528">
    <property type="entry name" value="BPD_transp_1"/>
    <property type="match status" value="1"/>
</dbReference>
<feature type="transmembrane region" description="Helical" evidence="10">
    <location>
        <begin position="173"/>
        <end position="192"/>
    </location>
</feature>
<dbReference type="SUPFAM" id="SSF161098">
    <property type="entry name" value="MetI-like"/>
    <property type="match status" value="1"/>
</dbReference>
<keyword evidence="6 10" id="KW-1133">Transmembrane helix</keyword>
<dbReference type="GO" id="GO:0005886">
    <property type="term" value="C:plasma membrane"/>
    <property type="evidence" value="ECO:0007669"/>
    <property type="project" value="UniProtKB-SubCell"/>
</dbReference>
<comment type="caution">
    <text evidence="12">The sequence shown here is derived from an EMBL/GenBank/DDBJ whole genome shotgun (WGS) entry which is preliminary data.</text>
</comment>
<proteinExistence type="inferred from homology"/>
<reference evidence="12 13" key="1">
    <citation type="submission" date="2020-04" db="EMBL/GenBank/DDBJ databases">
        <title>Collinsella sp. KGMB02528 nov., an anaerobic actinobacterium isolated from human feces.</title>
        <authorList>
            <person name="Han K.-I."/>
            <person name="Eom M.K."/>
            <person name="Kim J.-S."/>
            <person name="Lee K.C."/>
            <person name="Suh M.K."/>
            <person name="Park S.-H."/>
            <person name="Lee J.H."/>
            <person name="Kang S.W."/>
            <person name="Park J.-E."/>
            <person name="Oh B.S."/>
            <person name="Yu S.Y."/>
            <person name="Choi S.-H."/>
            <person name="Lee D.H."/>
            <person name="Yoon H."/>
            <person name="Kim B.-Y."/>
            <person name="Lee J.H."/>
            <person name="Lee J.-S."/>
        </authorList>
    </citation>
    <scope>NUCLEOTIDE SEQUENCE [LARGE SCALE GENOMIC DNA]</scope>
    <source>
        <strain evidence="12 13">KGMB02528</strain>
    </source>
</reference>
<dbReference type="PANTHER" id="PTHR43163">
    <property type="entry name" value="DIPEPTIDE TRANSPORT SYSTEM PERMEASE PROTEIN DPPB-RELATED"/>
    <property type="match status" value="1"/>
</dbReference>
<dbReference type="AlphaFoldDB" id="A0A7X9UAK3"/>
<evidence type="ECO:0000256" key="10">
    <source>
        <dbReference type="RuleBase" id="RU363032"/>
    </source>
</evidence>
<evidence type="ECO:0000313" key="13">
    <source>
        <dbReference type="Proteomes" id="UP000546970"/>
    </source>
</evidence>
<evidence type="ECO:0000313" key="12">
    <source>
        <dbReference type="EMBL" id="NMF54922.1"/>
    </source>
</evidence>
<feature type="transmembrane region" description="Helical" evidence="10">
    <location>
        <begin position="97"/>
        <end position="122"/>
    </location>
</feature>
<evidence type="ECO:0000256" key="3">
    <source>
        <dbReference type="ARBA" id="ARBA00022448"/>
    </source>
</evidence>
<keyword evidence="5 10" id="KW-0812">Transmembrane</keyword>
<dbReference type="InterPro" id="IPR045621">
    <property type="entry name" value="BPD_transp_1_N"/>
</dbReference>
<organism evidence="12 13">
    <name type="scientific">Collinsella acetigenes</name>
    <dbReference type="NCBI Taxonomy" id="2713419"/>
    <lineage>
        <taxon>Bacteria</taxon>
        <taxon>Bacillati</taxon>
        <taxon>Actinomycetota</taxon>
        <taxon>Coriobacteriia</taxon>
        <taxon>Coriobacteriales</taxon>
        <taxon>Coriobacteriaceae</taxon>
        <taxon>Collinsella</taxon>
    </lineage>
</organism>
<evidence type="ECO:0000256" key="9">
    <source>
        <dbReference type="ARBA" id="ARBA00041107"/>
    </source>
</evidence>
<feature type="transmembrane region" description="Helical" evidence="10">
    <location>
        <begin position="273"/>
        <end position="299"/>
    </location>
</feature>
<feature type="transmembrane region" description="Helical" evidence="10">
    <location>
        <begin position="134"/>
        <end position="161"/>
    </location>
</feature>
<dbReference type="InterPro" id="IPR000515">
    <property type="entry name" value="MetI-like"/>
</dbReference>
<evidence type="ECO:0000259" key="11">
    <source>
        <dbReference type="PROSITE" id="PS50928"/>
    </source>
</evidence>
<dbReference type="PROSITE" id="PS50928">
    <property type="entry name" value="ABC_TM1"/>
    <property type="match status" value="1"/>
</dbReference>
<dbReference type="InterPro" id="IPR035906">
    <property type="entry name" value="MetI-like_sf"/>
</dbReference>
<accession>A0A7X9UAK3</accession>
<evidence type="ECO:0000256" key="4">
    <source>
        <dbReference type="ARBA" id="ARBA00022475"/>
    </source>
</evidence>
<comment type="similarity">
    <text evidence="2 10">Belongs to the binding-protein-dependent transport system permease family.</text>
</comment>
<comment type="function">
    <text evidence="8">Part of the ABC transporter complex GsiABCD involved in glutathione import. Probably responsible for the translocation of the substrate across the membrane.</text>
</comment>
<dbReference type="PANTHER" id="PTHR43163:SF5">
    <property type="entry name" value="GLUTATHIONE TRANSPORT SYSTEM PERMEASE PROTEIN GSIC"/>
    <property type="match status" value="1"/>
</dbReference>
<feature type="transmembrane region" description="Helical" evidence="10">
    <location>
        <begin position="229"/>
        <end position="253"/>
    </location>
</feature>
<dbReference type="RefSeq" id="WP_169276689.1">
    <property type="nucleotide sequence ID" value="NZ_JABBCP010000001.1"/>
</dbReference>
<feature type="domain" description="ABC transmembrane type-1" evidence="11">
    <location>
        <begin position="95"/>
        <end position="292"/>
    </location>
</feature>
<keyword evidence="4" id="KW-1003">Cell membrane</keyword>
<evidence type="ECO:0000256" key="2">
    <source>
        <dbReference type="ARBA" id="ARBA00009306"/>
    </source>
</evidence>
<dbReference type="CDD" id="cd06261">
    <property type="entry name" value="TM_PBP2"/>
    <property type="match status" value="1"/>
</dbReference>
<protein>
    <recommendedName>
        <fullName evidence="9">Glutathione transport system permease protein GsiC</fullName>
    </recommendedName>
</protein>
<sequence>MGKYTVKRIINMIPLLFVISIIIFLFIHLIPGDPARQIAGPTATIGEVDEIRNQLGLNQPLVPQYIKWITGIFTGNFGVSYANKTTVIALLAPRLPITIYLTICSITWSAIMGIIIGVLAAVNRGRAFDLIGMVIAIAGISLPNFWLGLQLMQIFAVNLRILPTGGLDSWKGYILPSIAMGAGIMCILARVTRSSMIENLGKDYIRTARAKGLPEHRVIMRHAFKNSSIDVITVTALQIGALIAGSVVVESVFSIPGLGRLLVDSIGFRDYEVVQALILFFSLEYMVINLLADILYGIINPRVRYE</sequence>
<keyword evidence="13" id="KW-1185">Reference proteome</keyword>
<dbReference type="EMBL" id="JABBCP010000001">
    <property type="protein sequence ID" value="NMF54922.1"/>
    <property type="molecule type" value="Genomic_DNA"/>
</dbReference>
<dbReference type="Proteomes" id="UP000546970">
    <property type="component" value="Unassembled WGS sequence"/>
</dbReference>
<evidence type="ECO:0000256" key="6">
    <source>
        <dbReference type="ARBA" id="ARBA00022989"/>
    </source>
</evidence>
<dbReference type="Pfam" id="PF19300">
    <property type="entry name" value="BPD_transp_1_N"/>
    <property type="match status" value="1"/>
</dbReference>
<dbReference type="GO" id="GO:0055085">
    <property type="term" value="P:transmembrane transport"/>
    <property type="evidence" value="ECO:0007669"/>
    <property type="project" value="InterPro"/>
</dbReference>
<gene>
    <name evidence="12" type="ORF">HF320_01050</name>
</gene>
<evidence type="ECO:0000256" key="8">
    <source>
        <dbReference type="ARBA" id="ARBA00037215"/>
    </source>
</evidence>
<keyword evidence="7 10" id="KW-0472">Membrane</keyword>
<keyword evidence="3 10" id="KW-0813">Transport</keyword>
<evidence type="ECO:0000256" key="7">
    <source>
        <dbReference type="ARBA" id="ARBA00023136"/>
    </source>
</evidence>